<keyword evidence="1" id="KW-1133">Transmembrane helix</keyword>
<organism evidence="2 3">
    <name type="scientific">Halopseudomonas salegens</name>
    <dbReference type="NCBI Taxonomy" id="1434072"/>
    <lineage>
        <taxon>Bacteria</taxon>
        <taxon>Pseudomonadati</taxon>
        <taxon>Pseudomonadota</taxon>
        <taxon>Gammaproteobacteria</taxon>
        <taxon>Pseudomonadales</taxon>
        <taxon>Pseudomonadaceae</taxon>
        <taxon>Halopseudomonas</taxon>
    </lineage>
</organism>
<evidence type="ECO:0000313" key="2">
    <source>
        <dbReference type="EMBL" id="SDT94865.1"/>
    </source>
</evidence>
<protein>
    <submittedName>
        <fullName evidence="2">Uncharacterized protein</fullName>
    </submittedName>
</protein>
<feature type="transmembrane region" description="Helical" evidence="1">
    <location>
        <begin position="40"/>
        <end position="67"/>
    </location>
</feature>
<gene>
    <name evidence="2" type="ORF">SAMN05216210_0756</name>
</gene>
<sequence>MNDFDLADGFLFIAPALFLIAFLALWPYIYIRIKRGSNQFLFVSAFFGTVVITTALLQAIALPFGIFMIKLYPQFQAQGIGGYLEPFISIFEFIADWWVILVYPSLYLFLPPMLHRRYEVFRLTSAGKGRS</sequence>
<feature type="transmembrane region" description="Helical" evidence="1">
    <location>
        <begin position="87"/>
        <end position="110"/>
    </location>
</feature>
<accession>A0A1H2EIB5</accession>
<dbReference type="Proteomes" id="UP000243924">
    <property type="component" value="Chromosome I"/>
</dbReference>
<name>A0A1H2EIB5_9GAMM</name>
<evidence type="ECO:0000313" key="3">
    <source>
        <dbReference type="Proteomes" id="UP000243924"/>
    </source>
</evidence>
<dbReference type="AlphaFoldDB" id="A0A1H2EIB5"/>
<keyword evidence="3" id="KW-1185">Reference proteome</keyword>
<reference evidence="3" key="1">
    <citation type="submission" date="2016-10" db="EMBL/GenBank/DDBJ databases">
        <authorList>
            <person name="Varghese N."/>
            <person name="Submissions S."/>
        </authorList>
    </citation>
    <scope>NUCLEOTIDE SEQUENCE [LARGE SCALE GENOMIC DNA]</scope>
    <source>
        <strain evidence="3">CECT 8338</strain>
    </source>
</reference>
<feature type="transmembrane region" description="Helical" evidence="1">
    <location>
        <begin position="6"/>
        <end position="28"/>
    </location>
</feature>
<evidence type="ECO:0000256" key="1">
    <source>
        <dbReference type="SAM" id="Phobius"/>
    </source>
</evidence>
<keyword evidence="1" id="KW-0472">Membrane</keyword>
<dbReference type="EMBL" id="LT629787">
    <property type="protein sequence ID" value="SDT94865.1"/>
    <property type="molecule type" value="Genomic_DNA"/>
</dbReference>
<keyword evidence="1" id="KW-0812">Transmembrane</keyword>
<dbReference type="RefSeq" id="WP_092384283.1">
    <property type="nucleotide sequence ID" value="NZ_LT629787.1"/>
</dbReference>
<proteinExistence type="predicted"/>